<feature type="transmembrane region" description="Helical" evidence="5">
    <location>
        <begin position="188"/>
        <end position="213"/>
    </location>
</feature>
<dbReference type="PANTHER" id="PTHR43879:SF1">
    <property type="entry name" value="GLUCOSE IMPORT SYSTEM PERMEASE PROTEIN GLCU"/>
    <property type="match status" value="1"/>
</dbReference>
<feature type="transmembrane region" description="Helical" evidence="5">
    <location>
        <begin position="84"/>
        <end position="103"/>
    </location>
</feature>
<dbReference type="EMBL" id="QFPW01000013">
    <property type="protein sequence ID" value="PZQ48189.1"/>
    <property type="molecule type" value="Genomic_DNA"/>
</dbReference>
<dbReference type="AlphaFoldDB" id="A0A2W5N770"/>
<evidence type="ECO:0000256" key="1">
    <source>
        <dbReference type="ARBA" id="ARBA00004651"/>
    </source>
</evidence>
<keyword evidence="4 5" id="KW-0472">Membrane</keyword>
<dbReference type="GO" id="GO:0005886">
    <property type="term" value="C:plasma membrane"/>
    <property type="evidence" value="ECO:0007669"/>
    <property type="project" value="UniProtKB-SubCell"/>
</dbReference>
<feature type="transmembrane region" description="Helical" evidence="5">
    <location>
        <begin position="142"/>
        <end position="167"/>
    </location>
</feature>
<evidence type="ECO:0000313" key="8">
    <source>
        <dbReference type="Proteomes" id="UP000249185"/>
    </source>
</evidence>
<evidence type="ECO:0000256" key="4">
    <source>
        <dbReference type="ARBA" id="ARBA00023136"/>
    </source>
</evidence>
<dbReference type="InterPro" id="IPR000515">
    <property type="entry name" value="MetI-like"/>
</dbReference>
<comment type="caution">
    <text evidence="7">The sequence shown here is derived from an EMBL/GenBank/DDBJ whole genome shotgun (WGS) entry which is preliminary data.</text>
</comment>
<feature type="transmembrane region" description="Helical" evidence="5">
    <location>
        <begin position="12"/>
        <end position="33"/>
    </location>
</feature>
<dbReference type="SUPFAM" id="SSF161098">
    <property type="entry name" value="MetI-like"/>
    <property type="match status" value="1"/>
</dbReference>
<keyword evidence="3 5" id="KW-1133">Transmembrane helix</keyword>
<keyword evidence="2 5" id="KW-0812">Transmembrane</keyword>
<name>A0A2W5N770_RHOSU</name>
<keyword evidence="5" id="KW-0813">Transport</keyword>
<dbReference type="GO" id="GO:0055085">
    <property type="term" value="P:transmembrane transport"/>
    <property type="evidence" value="ECO:0007669"/>
    <property type="project" value="InterPro"/>
</dbReference>
<accession>A0A2W5N770</accession>
<feature type="transmembrane region" description="Helical" evidence="5">
    <location>
        <begin position="255"/>
        <end position="277"/>
    </location>
</feature>
<evidence type="ECO:0000256" key="3">
    <source>
        <dbReference type="ARBA" id="ARBA00022989"/>
    </source>
</evidence>
<dbReference type="Proteomes" id="UP000249185">
    <property type="component" value="Unassembled WGS sequence"/>
</dbReference>
<comment type="similarity">
    <text evidence="5">Belongs to the binding-protein-dependent transport system permease family.</text>
</comment>
<evidence type="ECO:0000259" key="6">
    <source>
        <dbReference type="PROSITE" id="PS50928"/>
    </source>
</evidence>
<dbReference type="PROSITE" id="PS50928">
    <property type="entry name" value="ABC_TM1"/>
    <property type="match status" value="1"/>
</dbReference>
<reference evidence="7 8" key="1">
    <citation type="submission" date="2017-08" db="EMBL/GenBank/DDBJ databases">
        <title>Infants hospitalized years apart are colonized by the same room-sourced microbial strains.</title>
        <authorList>
            <person name="Brooks B."/>
            <person name="Olm M.R."/>
            <person name="Firek B.A."/>
            <person name="Baker R."/>
            <person name="Thomas B.C."/>
            <person name="Morowitz M.J."/>
            <person name="Banfield J.F."/>
        </authorList>
    </citation>
    <scope>NUCLEOTIDE SEQUENCE [LARGE SCALE GENOMIC DNA]</scope>
    <source>
        <strain evidence="7">S2_005_002_R2_34</strain>
    </source>
</reference>
<feature type="domain" description="ABC transmembrane type-1" evidence="6">
    <location>
        <begin position="80"/>
        <end position="272"/>
    </location>
</feature>
<dbReference type="CDD" id="cd06261">
    <property type="entry name" value="TM_PBP2"/>
    <property type="match status" value="1"/>
</dbReference>
<dbReference type="Pfam" id="PF00528">
    <property type="entry name" value="BPD_transp_1"/>
    <property type="match status" value="1"/>
</dbReference>
<protein>
    <submittedName>
        <fullName evidence="7">Sugar ABC transporter permease</fullName>
    </submittedName>
</protein>
<organism evidence="7 8">
    <name type="scientific">Rhodovulum sulfidophilum</name>
    <name type="common">Rhodobacter sulfidophilus</name>
    <dbReference type="NCBI Taxonomy" id="35806"/>
    <lineage>
        <taxon>Bacteria</taxon>
        <taxon>Pseudomonadati</taxon>
        <taxon>Pseudomonadota</taxon>
        <taxon>Alphaproteobacteria</taxon>
        <taxon>Rhodobacterales</taxon>
        <taxon>Paracoccaceae</taxon>
        <taxon>Rhodovulum</taxon>
    </lineage>
</organism>
<evidence type="ECO:0000256" key="2">
    <source>
        <dbReference type="ARBA" id="ARBA00022692"/>
    </source>
</evidence>
<evidence type="ECO:0000313" key="7">
    <source>
        <dbReference type="EMBL" id="PZQ48189.1"/>
    </source>
</evidence>
<feature type="transmembrane region" description="Helical" evidence="5">
    <location>
        <begin position="115"/>
        <end position="136"/>
    </location>
</feature>
<dbReference type="PANTHER" id="PTHR43879">
    <property type="entry name" value="ABC TRANSPORTER PERMEASE PROTEIN"/>
    <property type="match status" value="1"/>
</dbReference>
<proteinExistence type="inferred from homology"/>
<evidence type="ECO:0000256" key="5">
    <source>
        <dbReference type="RuleBase" id="RU363032"/>
    </source>
</evidence>
<gene>
    <name evidence="7" type="ORF">DI556_15320</name>
</gene>
<comment type="subcellular location">
    <subcellularLocation>
        <location evidence="1 5">Cell membrane</location>
        <topology evidence="1 5">Multi-pass membrane protein</topology>
    </subcellularLocation>
</comment>
<sequence length="287" mass="30803">MTLAPAGRVARYGLYAFLISAVLFYAIPLFIVISTSLKSMEEIRAGSIFALPQAPSLAAWGKAWSGACTGLACEGISAGFRNSVMILVPSMILSILFGAMNGYALAQWRFKGADALMAAIMIGAFIPYQVVLYPLVRLAATVGIYGSLAGIVLIHVVFGLPLMTMIFRNFYASLPTEIQRAARVDGAGFFRIFFQIMLPMSTNVLIVAVILQFTGIWNDYLLGLVFAGPNYQPMTVQLNNLVGVTKGSVEYNVNMAATLLTAIPPLLVYLISGRYFVNGVASGAVKG</sequence>
<dbReference type="Gene3D" id="1.10.3720.10">
    <property type="entry name" value="MetI-like"/>
    <property type="match status" value="1"/>
</dbReference>
<dbReference type="InterPro" id="IPR035906">
    <property type="entry name" value="MetI-like_sf"/>
</dbReference>